<dbReference type="Proteomes" id="UP000640489">
    <property type="component" value="Unassembled WGS sequence"/>
</dbReference>
<sequence>MRARATFAALAVLACATLVPAPTQADVALISTGGAGTVELLTFAGEKESSPTDSTDAGQASVECEPLTRGRRAVFAGALAWAADEHPGMGDDWRYVRVTAGAADEVGAVVTGETSPFYPAYDDRPAALPAVSVILPDGDATYTPVLTVQFFDATYELVGASVVAGQVGAWRRDDGWLVEPADLVRCS</sequence>
<accession>A0A930V7R1</accession>
<gene>
    <name evidence="2" type="ORF">ISU07_00150</name>
</gene>
<feature type="signal peptide" evidence="1">
    <location>
        <begin position="1"/>
        <end position="25"/>
    </location>
</feature>
<reference evidence="2" key="1">
    <citation type="submission" date="2020-11" db="EMBL/GenBank/DDBJ databases">
        <title>Nocardioides sp. nov., isolated from Soil of Cynanchum wilfordii Hemsley rhizosphere.</title>
        <authorList>
            <person name="Lee J.-S."/>
            <person name="Suh M.K."/>
            <person name="Kim J.-S."/>
        </authorList>
    </citation>
    <scope>NUCLEOTIDE SEQUENCE</scope>
    <source>
        <strain evidence="2">KCTC 19275</strain>
    </source>
</reference>
<dbReference type="PROSITE" id="PS51257">
    <property type="entry name" value="PROKAR_LIPOPROTEIN"/>
    <property type="match status" value="1"/>
</dbReference>
<dbReference type="AlphaFoldDB" id="A0A930V7R1"/>
<feature type="chain" id="PRO_5037965829" evidence="1">
    <location>
        <begin position="26"/>
        <end position="187"/>
    </location>
</feature>
<keyword evidence="1" id="KW-0732">Signal</keyword>
<protein>
    <submittedName>
        <fullName evidence="2">Uncharacterized protein</fullName>
    </submittedName>
</protein>
<evidence type="ECO:0000313" key="2">
    <source>
        <dbReference type="EMBL" id="MBF4761522.1"/>
    </source>
</evidence>
<proteinExistence type="predicted"/>
<organism evidence="2 3">
    <name type="scientific">Nocardioides islandensis</name>
    <dbReference type="NCBI Taxonomy" id="433663"/>
    <lineage>
        <taxon>Bacteria</taxon>
        <taxon>Bacillati</taxon>
        <taxon>Actinomycetota</taxon>
        <taxon>Actinomycetes</taxon>
        <taxon>Propionibacteriales</taxon>
        <taxon>Nocardioidaceae</taxon>
        <taxon>Nocardioides</taxon>
    </lineage>
</organism>
<evidence type="ECO:0000256" key="1">
    <source>
        <dbReference type="SAM" id="SignalP"/>
    </source>
</evidence>
<evidence type="ECO:0000313" key="3">
    <source>
        <dbReference type="Proteomes" id="UP000640489"/>
    </source>
</evidence>
<name>A0A930V7R1_9ACTN</name>
<keyword evidence="3" id="KW-1185">Reference proteome</keyword>
<comment type="caution">
    <text evidence="2">The sequence shown here is derived from an EMBL/GenBank/DDBJ whole genome shotgun (WGS) entry which is preliminary data.</text>
</comment>
<dbReference type="EMBL" id="JADKPN010000001">
    <property type="protein sequence ID" value="MBF4761522.1"/>
    <property type="molecule type" value="Genomic_DNA"/>
</dbReference>
<dbReference type="RefSeq" id="WP_194704741.1">
    <property type="nucleotide sequence ID" value="NZ_JADKPN010000001.1"/>
</dbReference>